<keyword evidence="5" id="KW-0479">Metal-binding</keyword>
<keyword evidence="15" id="KW-0472">Membrane</keyword>
<keyword evidence="6" id="KW-0862">Zinc</keyword>
<keyword evidence="19" id="KW-1185">Reference proteome</keyword>
<name>A0ABR1B8R7_POLSC</name>
<reference evidence="18 19" key="1">
    <citation type="submission" date="2023-09" db="EMBL/GenBank/DDBJ databases">
        <title>Genomes of two closely related lineages of the louse Polyplax serrata with different host specificities.</title>
        <authorList>
            <person name="Martinu J."/>
            <person name="Tarabai H."/>
            <person name="Stefka J."/>
            <person name="Hypsa V."/>
        </authorList>
    </citation>
    <scope>NUCLEOTIDE SEQUENCE [LARGE SCALE GENOMIC DNA]</scope>
    <source>
        <strain evidence="18">98ZLc_SE</strain>
    </source>
</reference>
<comment type="catalytic activity">
    <reaction evidence="11">
        <text>S-(hydroxymethyl)glutathione + NAD(+) = S-formylglutathione + NADH + H(+)</text>
        <dbReference type="Rhea" id="RHEA:19985"/>
        <dbReference type="ChEBI" id="CHEBI:15378"/>
        <dbReference type="ChEBI" id="CHEBI:57540"/>
        <dbReference type="ChEBI" id="CHEBI:57688"/>
        <dbReference type="ChEBI" id="CHEBI:57945"/>
        <dbReference type="ChEBI" id="CHEBI:58758"/>
        <dbReference type="EC" id="1.1.1.284"/>
    </reaction>
</comment>
<evidence type="ECO:0000256" key="14">
    <source>
        <dbReference type="SAM" id="MobiDB-lite"/>
    </source>
</evidence>
<evidence type="ECO:0000313" key="19">
    <source>
        <dbReference type="Proteomes" id="UP001359485"/>
    </source>
</evidence>
<evidence type="ECO:0000256" key="10">
    <source>
        <dbReference type="ARBA" id="ARBA00047793"/>
    </source>
</evidence>
<comment type="catalytic activity">
    <reaction evidence="10">
        <text>S-(hydroxymethyl)glutathione + NADP(+) = S-formylglutathione + NADPH + H(+)</text>
        <dbReference type="Rhea" id="RHEA:19981"/>
        <dbReference type="ChEBI" id="CHEBI:15378"/>
        <dbReference type="ChEBI" id="CHEBI:57688"/>
        <dbReference type="ChEBI" id="CHEBI:57783"/>
        <dbReference type="ChEBI" id="CHEBI:58349"/>
        <dbReference type="ChEBI" id="CHEBI:58758"/>
        <dbReference type="EC" id="1.1.1.284"/>
    </reaction>
</comment>
<dbReference type="NCBIfam" id="TIGR02818">
    <property type="entry name" value="adh_III_F_hyde"/>
    <property type="match status" value="1"/>
</dbReference>
<feature type="transmembrane region" description="Helical" evidence="15">
    <location>
        <begin position="148"/>
        <end position="172"/>
    </location>
</feature>
<feature type="compositionally biased region" description="Low complexity" evidence="14">
    <location>
        <begin position="476"/>
        <end position="486"/>
    </location>
</feature>
<comment type="catalytic activity">
    <reaction evidence="13">
        <text>a primary alcohol + NAD(+) = an aldehyde + NADH + H(+)</text>
        <dbReference type="Rhea" id="RHEA:10736"/>
        <dbReference type="ChEBI" id="CHEBI:15378"/>
        <dbReference type="ChEBI" id="CHEBI:15734"/>
        <dbReference type="ChEBI" id="CHEBI:17478"/>
        <dbReference type="ChEBI" id="CHEBI:57540"/>
        <dbReference type="ChEBI" id="CHEBI:57945"/>
        <dbReference type="EC" id="1.1.1.1"/>
    </reaction>
</comment>
<dbReference type="InterPro" id="IPR036291">
    <property type="entry name" value="NAD(P)-bd_dom_sf"/>
</dbReference>
<dbReference type="InterPro" id="IPR013154">
    <property type="entry name" value="ADH-like_N"/>
</dbReference>
<sequence length="1161" mass="125770">MVHRDRLIVLNFMTPPPPFSNVTPNSNGFLSTSANAEELTSVPINRGGQDVTLSSFLDDTVLGSISPEFLNYALALLVYAVRYPSVFWNTNKWFGTLFSLQLVGNGVQSLLSFAGVSVLYKVQVAGVHDALPILKKSTTLGTPFLLDAYFTLGLFLLSSVLVLSTSLVLYLYGYGRFNAFLNAERERKVIVFRENKSSGWGYFTHCAALSVLIALAVCHAPLLHDYTVVYRGSLDGSVLACVVTAILHLFLWVLIWLVLTVKQKWIFQLRVTIGRAAVRSARSVKLVTDVDLVSCGKQGDDVTAPLLVVGGGRTYTISDMSPKRAIINVIQKAAMERKARLCAQGSQSTTDDDTEIYWLRPKPQSPKCSPSDSDRLNWFNRKLGSSQKQKVTFNETVVGGSVNDGKGKIINPVEASQGIVCEDDGDYATLRMGPTGKFRSNKMSEENKLLEHALRDDNVTFARSSDLQPDYEDPSPLLTPEPNDLLLPPPPPPPNASHSACVVVHNNMPSDKTITATPKCLRRADSGMPHEELTPRSGSVSSGSQSGSGGSPPGVQNSESSSGVHSNASSRRATSVDDLTVHQEPRQTTWKSCSLQRNVLPPGSQPIYNFSQNHEQHPPVVGTVPSVILENPGEDTVVIRRKSQRPLTADLTGPPEIKEDPFGRSTNMRMTSFTDESSGSATLPHFPTQPPPTSVIYPCNTMPLPCPPAPPVVMPVKPISCNLYPRPHTTLPIHHNGVRLFPSPYAKKHQYPGGVARFPVYSRDPATYSTASSVESVIVKSDSTKIKIEQKMSSTAGQVIKCRAAIAWESNKPLSIETINVDPPKAGEVRIQMKATALCHTDAYTLDGHDPEGKFPCVLGHEGSGIVESVGAGVQSVKPGDHVIPLYIPQCRECKYCKSSKTNLCNKIRSTQGQGVMPDGTSRFSCNGQTLYHFMGCSTFSEYTVVAEISLCKVDPSAPFEKICLLGCGVPTGYGAALNTAKVEHGSTCAIWGLGAVGLAVIMGCKAAGASKIYGIDLNPSKFDIAKKLGATDCLNPNDFDKPIQEVLVAMTDGGLDYTFECVGNVKTMRAALESCQRGWGTSVIVGVAAAGQEISTRPFYLVTGRTWKGTAFGGWKSRDSVPKLVDDFVKGNLKLDEFITVVQPIEMVNESIKLLHSGKW</sequence>
<dbReference type="Pfam" id="PF00107">
    <property type="entry name" value="ADH_zinc_N"/>
    <property type="match status" value="1"/>
</dbReference>
<evidence type="ECO:0000256" key="12">
    <source>
        <dbReference type="ARBA" id="ARBA00049164"/>
    </source>
</evidence>
<dbReference type="Pfam" id="PF08240">
    <property type="entry name" value="ADH_N"/>
    <property type="match status" value="1"/>
</dbReference>
<dbReference type="InterPro" id="IPR002328">
    <property type="entry name" value="ADH_Zn_CS"/>
</dbReference>
<comment type="cofactor">
    <cofactor evidence="1">
        <name>Zn(2+)</name>
        <dbReference type="ChEBI" id="CHEBI:29105"/>
    </cofactor>
</comment>
<feature type="region of interest" description="Disordered" evidence="14">
    <location>
        <begin position="465"/>
        <end position="500"/>
    </location>
</feature>
<evidence type="ECO:0000256" key="6">
    <source>
        <dbReference type="ARBA" id="ARBA00022833"/>
    </source>
</evidence>
<evidence type="ECO:0000313" key="18">
    <source>
        <dbReference type="EMBL" id="KAK6635578.1"/>
    </source>
</evidence>
<protein>
    <recommendedName>
        <fullName evidence="9">S-(hydroxymethyl)glutathione dehydrogenase</fullName>
        <ecNumber evidence="4">1.1.1.1</ecNumber>
        <ecNumber evidence="3">1.1.1.284</ecNumber>
    </recommendedName>
</protein>
<evidence type="ECO:0000256" key="11">
    <source>
        <dbReference type="ARBA" id="ARBA00048110"/>
    </source>
</evidence>
<evidence type="ECO:0000256" key="8">
    <source>
        <dbReference type="ARBA" id="ARBA00023027"/>
    </source>
</evidence>
<comment type="similarity">
    <text evidence="2">Belongs to the zinc-containing alcohol dehydrogenase family. Class-III subfamily.</text>
</comment>
<feature type="compositionally biased region" description="Basic and acidic residues" evidence="14">
    <location>
        <begin position="525"/>
        <end position="534"/>
    </location>
</feature>
<evidence type="ECO:0000256" key="3">
    <source>
        <dbReference type="ARBA" id="ARBA00012309"/>
    </source>
</evidence>
<dbReference type="InterPro" id="IPR013149">
    <property type="entry name" value="ADH-like_C"/>
</dbReference>
<dbReference type="SUPFAM" id="SSF50129">
    <property type="entry name" value="GroES-like"/>
    <property type="match status" value="1"/>
</dbReference>
<evidence type="ECO:0000256" key="9">
    <source>
        <dbReference type="ARBA" id="ARBA00032767"/>
    </source>
</evidence>
<evidence type="ECO:0000256" key="15">
    <source>
        <dbReference type="SAM" id="Phobius"/>
    </source>
</evidence>
<gene>
    <name evidence="18" type="ORF">RUM44_000831</name>
</gene>
<dbReference type="Gene3D" id="3.40.50.720">
    <property type="entry name" value="NAD(P)-binding Rossmann-like Domain"/>
    <property type="match status" value="1"/>
</dbReference>
<organism evidence="18 19">
    <name type="scientific">Polyplax serrata</name>
    <name type="common">Common mouse louse</name>
    <dbReference type="NCBI Taxonomy" id="468196"/>
    <lineage>
        <taxon>Eukaryota</taxon>
        <taxon>Metazoa</taxon>
        <taxon>Ecdysozoa</taxon>
        <taxon>Arthropoda</taxon>
        <taxon>Hexapoda</taxon>
        <taxon>Insecta</taxon>
        <taxon>Pterygota</taxon>
        <taxon>Neoptera</taxon>
        <taxon>Paraneoptera</taxon>
        <taxon>Psocodea</taxon>
        <taxon>Troctomorpha</taxon>
        <taxon>Phthiraptera</taxon>
        <taxon>Anoplura</taxon>
        <taxon>Polyplacidae</taxon>
        <taxon>Polyplax</taxon>
    </lineage>
</organism>
<feature type="region of interest" description="Disordered" evidence="14">
    <location>
        <begin position="525"/>
        <end position="597"/>
    </location>
</feature>
<dbReference type="InterPro" id="IPR011032">
    <property type="entry name" value="GroES-like_sf"/>
</dbReference>
<dbReference type="SUPFAM" id="SSF51735">
    <property type="entry name" value="NAD(P)-binding Rossmann-fold domains"/>
    <property type="match status" value="1"/>
</dbReference>
<evidence type="ECO:0000256" key="5">
    <source>
        <dbReference type="ARBA" id="ARBA00022723"/>
    </source>
</evidence>
<evidence type="ECO:0000259" key="17">
    <source>
        <dbReference type="Pfam" id="PF08240"/>
    </source>
</evidence>
<feature type="domain" description="Alcohol dehydrogenase-like N-terminal" evidence="17">
    <location>
        <begin position="826"/>
        <end position="954"/>
    </location>
</feature>
<dbReference type="EC" id="1.1.1.284" evidence="3"/>
<feature type="compositionally biased region" description="Polar residues" evidence="14">
    <location>
        <begin position="586"/>
        <end position="597"/>
    </location>
</feature>
<comment type="catalytic activity">
    <reaction evidence="12">
        <text>a secondary alcohol + NAD(+) = a ketone + NADH + H(+)</text>
        <dbReference type="Rhea" id="RHEA:10740"/>
        <dbReference type="ChEBI" id="CHEBI:15378"/>
        <dbReference type="ChEBI" id="CHEBI:17087"/>
        <dbReference type="ChEBI" id="CHEBI:35681"/>
        <dbReference type="ChEBI" id="CHEBI:57540"/>
        <dbReference type="ChEBI" id="CHEBI:57945"/>
        <dbReference type="EC" id="1.1.1.1"/>
    </reaction>
</comment>
<proteinExistence type="inferred from homology"/>
<evidence type="ECO:0000256" key="13">
    <source>
        <dbReference type="ARBA" id="ARBA00049243"/>
    </source>
</evidence>
<dbReference type="PROSITE" id="PS00059">
    <property type="entry name" value="ADH_ZINC"/>
    <property type="match status" value="1"/>
</dbReference>
<evidence type="ECO:0000256" key="7">
    <source>
        <dbReference type="ARBA" id="ARBA00023002"/>
    </source>
</evidence>
<evidence type="ECO:0000256" key="4">
    <source>
        <dbReference type="ARBA" id="ARBA00013190"/>
    </source>
</evidence>
<dbReference type="Gene3D" id="3.90.180.10">
    <property type="entry name" value="Medium-chain alcohol dehydrogenases, catalytic domain"/>
    <property type="match status" value="1"/>
</dbReference>
<feature type="transmembrane region" description="Helical" evidence="15">
    <location>
        <begin position="202"/>
        <end position="224"/>
    </location>
</feature>
<evidence type="ECO:0000259" key="16">
    <source>
        <dbReference type="Pfam" id="PF00107"/>
    </source>
</evidence>
<dbReference type="EMBL" id="JAWJWF010000003">
    <property type="protein sequence ID" value="KAK6635578.1"/>
    <property type="molecule type" value="Genomic_DNA"/>
</dbReference>
<dbReference type="Proteomes" id="UP001359485">
    <property type="component" value="Unassembled WGS sequence"/>
</dbReference>
<comment type="caution">
    <text evidence="18">The sequence shown here is derived from an EMBL/GenBank/DDBJ whole genome shotgun (WGS) entry which is preliminary data.</text>
</comment>
<dbReference type="InterPro" id="IPR014183">
    <property type="entry name" value="ADH_3"/>
</dbReference>
<dbReference type="PANTHER" id="PTHR43880:SF12">
    <property type="entry name" value="ALCOHOL DEHYDROGENASE CLASS-3"/>
    <property type="match status" value="1"/>
</dbReference>
<feature type="compositionally biased region" description="Polar residues" evidence="14">
    <location>
        <begin position="557"/>
        <end position="573"/>
    </location>
</feature>
<evidence type="ECO:0000256" key="1">
    <source>
        <dbReference type="ARBA" id="ARBA00001947"/>
    </source>
</evidence>
<dbReference type="PANTHER" id="PTHR43880">
    <property type="entry name" value="ALCOHOL DEHYDROGENASE"/>
    <property type="match status" value="1"/>
</dbReference>
<evidence type="ECO:0000256" key="2">
    <source>
        <dbReference type="ARBA" id="ARBA00010902"/>
    </source>
</evidence>
<accession>A0ABR1B8R7</accession>
<keyword evidence="7" id="KW-0560">Oxidoreductase</keyword>
<feature type="domain" description="Alcohol dehydrogenase-like C-terminal" evidence="16">
    <location>
        <begin position="996"/>
        <end position="1127"/>
    </location>
</feature>
<keyword evidence="15" id="KW-0812">Transmembrane</keyword>
<dbReference type="EC" id="1.1.1.1" evidence="4"/>
<keyword evidence="15" id="KW-1133">Transmembrane helix</keyword>
<feature type="transmembrane region" description="Helical" evidence="15">
    <location>
        <begin position="236"/>
        <end position="259"/>
    </location>
</feature>
<keyword evidence="8" id="KW-0520">NAD</keyword>
<dbReference type="CDD" id="cd08300">
    <property type="entry name" value="alcohol_DH_class_III"/>
    <property type="match status" value="1"/>
</dbReference>